<dbReference type="Pfam" id="PF02080">
    <property type="entry name" value="TrkA_C"/>
    <property type="match status" value="1"/>
</dbReference>
<accession>A0A5S9IMQ4</accession>
<dbReference type="InterPro" id="IPR013099">
    <property type="entry name" value="K_chnl_dom"/>
</dbReference>
<dbReference type="Pfam" id="PF07885">
    <property type="entry name" value="Ion_trans_2"/>
    <property type="match status" value="1"/>
</dbReference>
<evidence type="ECO:0000256" key="2">
    <source>
        <dbReference type="SAM" id="Phobius"/>
    </source>
</evidence>
<name>A0A5S9IMQ4_UABAM</name>
<protein>
    <submittedName>
        <fullName evidence="5">Potassium transporter TrkA</fullName>
    </submittedName>
</protein>
<dbReference type="AlphaFoldDB" id="A0A5S9IMQ4"/>
<keyword evidence="2" id="KW-0472">Membrane</keyword>
<proteinExistence type="predicted"/>
<dbReference type="Gene3D" id="3.40.50.720">
    <property type="entry name" value="NAD(P)-binding Rossmann-like Domain"/>
    <property type="match status" value="1"/>
</dbReference>
<dbReference type="GO" id="GO:0005886">
    <property type="term" value="C:plasma membrane"/>
    <property type="evidence" value="ECO:0007669"/>
    <property type="project" value="UniProtKB-SubCell"/>
</dbReference>
<dbReference type="InterPro" id="IPR050721">
    <property type="entry name" value="Trk_Ktr_HKT_K-transport"/>
</dbReference>
<keyword evidence="6" id="KW-1185">Reference proteome</keyword>
<dbReference type="EMBL" id="AP019860">
    <property type="protein sequence ID" value="BBM83880.1"/>
    <property type="molecule type" value="Genomic_DNA"/>
</dbReference>
<comment type="subcellular location">
    <subcellularLocation>
        <location evidence="1">Cell membrane</location>
        <topology evidence="1">Multi-pass membrane protein</topology>
    </subcellularLocation>
</comment>
<dbReference type="PANTHER" id="PTHR43833:SF9">
    <property type="entry name" value="POTASSIUM CHANNEL PROTEIN YUGO-RELATED"/>
    <property type="match status" value="1"/>
</dbReference>
<dbReference type="GO" id="GO:0008324">
    <property type="term" value="F:monoatomic cation transmembrane transporter activity"/>
    <property type="evidence" value="ECO:0007669"/>
    <property type="project" value="InterPro"/>
</dbReference>
<keyword evidence="2" id="KW-0812">Transmembrane</keyword>
<dbReference type="KEGG" id="uam:UABAM_02235"/>
<dbReference type="InterPro" id="IPR036721">
    <property type="entry name" value="RCK_C_sf"/>
</dbReference>
<evidence type="ECO:0000259" key="3">
    <source>
        <dbReference type="PROSITE" id="PS51201"/>
    </source>
</evidence>
<sequence length="298" mass="32582">MLDSFYMTLITVTTIGYGEIHELSVYGRMFTSVVIVTGVGVMGYFLGTFTQYIVEGEIRRTFGLRKMKKDIKNLANHYIVCGYGKVGRQVCEELRSRGIETIVIESNQVMAEHALHDGFYAIHDDAAADDALTKARILHAKGLVGAVGSDADNVFITLTAKEMNPDIFVVVRAESPTSQTKLRRSGANRVISPDLIGGKKMALAAIRPNIVEFMDIITPDEKTNFTIEEIIVADSSPIAGMTLRESKVRQTAGVIIIGIKKGGDFIFNPLADDLIVGGDILIVVGNEKQLDAMYKICS</sequence>
<feature type="domain" description="RCK C-terminal" evidence="4">
    <location>
        <begin position="215"/>
        <end position="298"/>
    </location>
</feature>
<dbReference type="PROSITE" id="PS51202">
    <property type="entry name" value="RCK_C"/>
    <property type="match status" value="1"/>
</dbReference>
<organism evidence="5 6">
    <name type="scientific">Uabimicrobium amorphum</name>
    <dbReference type="NCBI Taxonomy" id="2596890"/>
    <lineage>
        <taxon>Bacteria</taxon>
        <taxon>Pseudomonadati</taxon>
        <taxon>Planctomycetota</taxon>
        <taxon>Candidatus Uabimicrobiia</taxon>
        <taxon>Candidatus Uabimicrobiales</taxon>
        <taxon>Candidatus Uabimicrobiaceae</taxon>
        <taxon>Candidatus Uabimicrobium</taxon>
    </lineage>
</organism>
<keyword evidence="2" id="KW-1133">Transmembrane helix</keyword>
<dbReference type="PANTHER" id="PTHR43833">
    <property type="entry name" value="POTASSIUM CHANNEL PROTEIN 2-RELATED-RELATED"/>
    <property type="match status" value="1"/>
</dbReference>
<dbReference type="Proteomes" id="UP000326354">
    <property type="component" value="Chromosome"/>
</dbReference>
<evidence type="ECO:0000313" key="5">
    <source>
        <dbReference type="EMBL" id="BBM83880.1"/>
    </source>
</evidence>
<evidence type="ECO:0000259" key="4">
    <source>
        <dbReference type="PROSITE" id="PS51202"/>
    </source>
</evidence>
<dbReference type="SUPFAM" id="SSF81324">
    <property type="entry name" value="Voltage-gated potassium channels"/>
    <property type="match status" value="1"/>
</dbReference>
<feature type="domain" description="RCK N-terminal" evidence="3">
    <location>
        <begin position="75"/>
        <end position="192"/>
    </location>
</feature>
<evidence type="ECO:0000256" key="1">
    <source>
        <dbReference type="ARBA" id="ARBA00004651"/>
    </source>
</evidence>
<dbReference type="Pfam" id="PF02254">
    <property type="entry name" value="TrkA_N"/>
    <property type="match status" value="1"/>
</dbReference>
<evidence type="ECO:0000313" key="6">
    <source>
        <dbReference type="Proteomes" id="UP000326354"/>
    </source>
</evidence>
<dbReference type="Gene3D" id="3.30.70.1450">
    <property type="entry name" value="Regulator of K+ conductance, C-terminal domain"/>
    <property type="match status" value="1"/>
</dbReference>
<dbReference type="InterPro" id="IPR003148">
    <property type="entry name" value="RCK_N"/>
</dbReference>
<gene>
    <name evidence="5" type="ORF">UABAM_02235</name>
</gene>
<feature type="transmembrane region" description="Helical" evidence="2">
    <location>
        <begin position="29"/>
        <end position="54"/>
    </location>
</feature>
<dbReference type="InterPro" id="IPR006037">
    <property type="entry name" value="RCK_C"/>
</dbReference>
<dbReference type="InterPro" id="IPR036291">
    <property type="entry name" value="NAD(P)-bd_dom_sf"/>
</dbReference>
<dbReference type="SUPFAM" id="SSF51735">
    <property type="entry name" value="NAD(P)-binding Rossmann-fold domains"/>
    <property type="match status" value="1"/>
</dbReference>
<reference evidence="5 6" key="1">
    <citation type="submission" date="2019-08" db="EMBL/GenBank/DDBJ databases">
        <title>Complete genome sequence of Candidatus Uab amorphum.</title>
        <authorList>
            <person name="Shiratori T."/>
            <person name="Suzuki S."/>
            <person name="Kakizawa Y."/>
            <person name="Ishida K."/>
        </authorList>
    </citation>
    <scope>NUCLEOTIDE SEQUENCE [LARGE SCALE GENOMIC DNA]</scope>
    <source>
        <strain evidence="5 6">SRT547</strain>
    </source>
</reference>
<dbReference type="GO" id="GO:0006813">
    <property type="term" value="P:potassium ion transport"/>
    <property type="evidence" value="ECO:0007669"/>
    <property type="project" value="InterPro"/>
</dbReference>
<dbReference type="PROSITE" id="PS51201">
    <property type="entry name" value="RCK_N"/>
    <property type="match status" value="1"/>
</dbReference>
<dbReference type="SUPFAM" id="SSF116726">
    <property type="entry name" value="TrkA C-terminal domain-like"/>
    <property type="match status" value="1"/>
</dbReference>
<dbReference type="Gene3D" id="1.10.287.70">
    <property type="match status" value="1"/>
</dbReference>